<reference evidence="1 2" key="1">
    <citation type="submission" date="2023-08" db="EMBL/GenBank/DDBJ databases">
        <title>A Necator americanus chromosomal reference genome.</title>
        <authorList>
            <person name="Ilik V."/>
            <person name="Petrzelkova K.J."/>
            <person name="Pardy F."/>
            <person name="Fuh T."/>
            <person name="Niatou-Singa F.S."/>
            <person name="Gouil Q."/>
            <person name="Baker L."/>
            <person name="Ritchie M.E."/>
            <person name="Jex A.R."/>
            <person name="Gazzola D."/>
            <person name="Li H."/>
            <person name="Toshio Fujiwara R."/>
            <person name="Zhan B."/>
            <person name="Aroian R.V."/>
            <person name="Pafco B."/>
            <person name="Schwarz E.M."/>
        </authorList>
    </citation>
    <scope>NUCLEOTIDE SEQUENCE [LARGE SCALE GENOMIC DNA]</scope>
    <source>
        <strain evidence="1 2">Aroian</strain>
        <tissue evidence="1">Whole animal</tissue>
    </source>
</reference>
<dbReference type="Proteomes" id="UP001303046">
    <property type="component" value="Unassembled WGS sequence"/>
</dbReference>
<organism evidence="1 2">
    <name type="scientific">Necator americanus</name>
    <name type="common">Human hookworm</name>
    <dbReference type="NCBI Taxonomy" id="51031"/>
    <lineage>
        <taxon>Eukaryota</taxon>
        <taxon>Metazoa</taxon>
        <taxon>Ecdysozoa</taxon>
        <taxon>Nematoda</taxon>
        <taxon>Chromadorea</taxon>
        <taxon>Rhabditida</taxon>
        <taxon>Rhabditina</taxon>
        <taxon>Rhabditomorpha</taxon>
        <taxon>Strongyloidea</taxon>
        <taxon>Ancylostomatidae</taxon>
        <taxon>Bunostominae</taxon>
        <taxon>Necator</taxon>
    </lineage>
</organism>
<sequence>MEHLRSLVNLFIAELAFCDRSDDLDLTPHGRTEIDVERERLTFILRKCLLRELGPSLGAEKLANILLAIASFVDISEKRRNYLEDENPVQKPVLIDNEIDECIPGDSQLYQTRSAVSIHGNPGQFGVARRLEINATKKCDNGLEKFERPEDFELI</sequence>
<protein>
    <submittedName>
        <fullName evidence="1">Uncharacterized protein</fullName>
    </submittedName>
</protein>
<evidence type="ECO:0000313" key="1">
    <source>
        <dbReference type="EMBL" id="KAK6759621.1"/>
    </source>
</evidence>
<comment type="caution">
    <text evidence="1">The sequence shown here is derived from an EMBL/GenBank/DDBJ whole genome shotgun (WGS) entry which is preliminary data.</text>
</comment>
<dbReference type="EMBL" id="JAVFWL010000006">
    <property type="protein sequence ID" value="KAK6759621.1"/>
    <property type="molecule type" value="Genomic_DNA"/>
</dbReference>
<proteinExistence type="predicted"/>
<gene>
    <name evidence="1" type="primary">Necator_chrX.g21452</name>
    <name evidence="1" type="ORF">RB195_021291</name>
</gene>
<keyword evidence="2" id="KW-1185">Reference proteome</keyword>
<evidence type="ECO:0000313" key="2">
    <source>
        <dbReference type="Proteomes" id="UP001303046"/>
    </source>
</evidence>
<name>A0ABR1EAE6_NECAM</name>
<accession>A0ABR1EAE6</accession>